<dbReference type="InterPro" id="IPR002941">
    <property type="entry name" value="DNA_methylase_N4/N6"/>
</dbReference>
<dbReference type="Pfam" id="PF01555">
    <property type="entry name" value="N6_N4_Mtase"/>
    <property type="match status" value="1"/>
</dbReference>
<evidence type="ECO:0000313" key="6">
    <source>
        <dbReference type="EMBL" id="RZD14155.1"/>
    </source>
</evidence>
<dbReference type="InterPro" id="IPR002295">
    <property type="entry name" value="N4/N6-MTase_EcoPI_Mod-like"/>
</dbReference>
<dbReference type="SUPFAM" id="SSF53335">
    <property type="entry name" value="S-adenosyl-L-methionine-dependent methyltransferases"/>
    <property type="match status" value="1"/>
</dbReference>
<keyword evidence="4" id="KW-0949">S-adenosyl-L-methionine</keyword>
<dbReference type="InterPro" id="IPR002052">
    <property type="entry name" value="DNA_methylase_N6_adenine_CS"/>
</dbReference>
<dbReference type="GO" id="GO:0003677">
    <property type="term" value="F:DNA binding"/>
    <property type="evidence" value="ECO:0007669"/>
    <property type="project" value="InterPro"/>
</dbReference>
<accession>A0A519BA48</accession>
<evidence type="ECO:0000313" key="7">
    <source>
        <dbReference type="Proteomes" id="UP000320813"/>
    </source>
</evidence>
<evidence type="ECO:0000256" key="3">
    <source>
        <dbReference type="ARBA" id="ARBA00022679"/>
    </source>
</evidence>
<comment type="caution">
    <text evidence="6">The sequence shown here is derived from an EMBL/GenBank/DDBJ whole genome shotgun (WGS) entry which is preliminary data.</text>
</comment>
<evidence type="ECO:0000256" key="2">
    <source>
        <dbReference type="ARBA" id="ARBA00022603"/>
    </source>
</evidence>
<dbReference type="PROSITE" id="PS00092">
    <property type="entry name" value="N6_MTASE"/>
    <property type="match status" value="1"/>
</dbReference>
<reference evidence="6 7" key="1">
    <citation type="submission" date="2019-01" db="EMBL/GenBank/DDBJ databases">
        <title>Insights into ecological role of a new deltaproteobacterial order Candidatus Sinidesulfobacterales (Sva0485) by metagenomics and metatranscriptomics.</title>
        <authorList>
            <person name="Tan S."/>
            <person name="Liu J."/>
            <person name="Fang Y."/>
            <person name="Hedlund B.P."/>
            <person name="Lian Z.H."/>
            <person name="Huang L.Y."/>
            <person name="Li J.T."/>
            <person name="Huang L.N."/>
            <person name="Li W.J."/>
            <person name="Jiang H.C."/>
            <person name="Dong H.L."/>
            <person name="Shu W.S."/>
        </authorList>
    </citation>
    <scope>NUCLEOTIDE SEQUENCE [LARGE SCALE GENOMIC DNA]</scope>
    <source>
        <strain evidence="6">AP3</strain>
    </source>
</reference>
<dbReference type="PRINTS" id="PR00506">
    <property type="entry name" value="D21N6MTFRASE"/>
</dbReference>
<evidence type="ECO:0000259" key="5">
    <source>
        <dbReference type="Pfam" id="PF01555"/>
    </source>
</evidence>
<feature type="domain" description="DNA methylase N-4/N-6" evidence="5">
    <location>
        <begin position="62"/>
        <end position="381"/>
    </location>
</feature>
<evidence type="ECO:0000256" key="1">
    <source>
        <dbReference type="ARBA" id="ARBA00006594"/>
    </source>
</evidence>
<protein>
    <submittedName>
        <fullName evidence="6">Site-specific DNA-methyltransferase</fullName>
    </submittedName>
</protein>
<dbReference type="AlphaFoldDB" id="A0A519BA48"/>
<keyword evidence="2 6" id="KW-0489">Methyltransferase</keyword>
<name>A0A519BA48_9DELT</name>
<dbReference type="PIRSF" id="PIRSF015855">
    <property type="entry name" value="TypeIII_Mtase_mKpnI"/>
    <property type="match status" value="1"/>
</dbReference>
<proteinExistence type="inferred from homology"/>
<sequence>MPTINFKGKNAVWNHHLSLPYQILEKDKKLSAKGKNEDENLIIEADNLIALKSLLPKYQGKIKCIYIDPPYNTGNENWVYNDKVNSPLLRAWIGEIVGKDDLTKHDKWLCMMVPRLKLLREFLNDEGVIFISIDNNEEHHLRNICDEIFMDNFIAKLVWKGKSGAEDDNYYRTIHEYILVYAKNKSQFNAGLQIKEGGNFPKFDQNKEKYYTTQLLRKWGSNSRREDRPNLFYPIKGPDGNDFFPRLPDGSDGCWRWDKSKMIKAIENGDIDFAFNNKNLLEAYEKIYEPDENENRFKKYQSVLDNVGSTTMGTKELMEIFDGLKVFDHPKPTSLLKRLFTMSGLRNNDIILDSFAGSGTTAHAVLELNKEDGGNRKFILVQLPEKIEEDKPAYKAGFKYVHEITRERVKRVIERDKLEVGFYYMRLGPKIDADSILNGDLPTYNEFAKYVYYLAAGKTMDNEESINEKNYFVGKINSETVYLIYEKDTEKLKKLAITLDWAEEVNKKDNGKKIVYAPACFLDEEYLERFNISFVSIPYNLFEKK</sequence>
<dbReference type="Proteomes" id="UP000320813">
    <property type="component" value="Unassembled WGS sequence"/>
</dbReference>
<dbReference type="Gene3D" id="3.40.50.150">
    <property type="entry name" value="Vaccinia Virus protein VP39"/>
    <property type="match status" value="1"/>
</dbReference>
<evidence type="ECO:0000256" key="4">
    <source>
        <dbReference type="ARBA" id="ARBA00022691"/>
    </source>
</evidence>
<dbReference type="InterPro" id="IPR029063">
    <property type="entry name" value="SAM-dependent_MTases_sf"/>
</dbReference>
<dbReference type="GO" id="GO:0008170">
    <property type="term" value="F:N-methyltransferase activity"/>
    <property type="evidence" value="ECO:0007669"/>
    <property type="project" value="InterPro"/>
</dbReference>
<gene>
    <name evidence="6" type="ORF">EVJ47_07955</name>
</gene>
<comment type="similarity">
    <text evidence="1">Belongs to the N(4)/N(6)-methyltransferase family.</text>
</comment>
<dbReference type="GO" id="GO:0032259">
    <property type="term" value="P:methylation"/>
    <property type="evidence" value="ECO:0007669"/>
    <property type="project" value="UniProtKB-KW"/>
</dbReference>
<dbReference type="EMBL" id="SGBD01000004">
    <property type="protein sequence ID" value="RZD14155.1"/>
    <property type="molecule type" value="Genomic_DNA"/>
</dbReference>
<keyword evidence="3 6" id="KW-0808">Transferase</keyword>
<organism evidence="6 7">
    <name type="scientific">Candidatus Acidulodesulfobacterium ferriphilum</name>
    <dbReference type="NCBI Taxonomy" id="2597223"/>
    <lineage>
        <taxon>Bacteria</taxon>
        <taxon>Deltaproteobacteria</taxon>
        <taxon>Candidatus Acidulodesulfobacterales</taxon>
        <taxon>Candidatus Acidulodesulfobacterium</taxon>
    </lineage>
</organism>